<keyword evidence="3" id="KW-0675">Receptor</keyword>
<protein>
    <submittedName>
        <fullName evidence="3">Tripartite-type tricarboxylate transporter receptor subunit TctC</fullName>
    </submittedName>
</protein>
<name>A0A840N7M1_9BRAD</name>
<dbReference type="InterPro" id="IPR005064">
    <property type="entry name" value="BUG"/>
</dbReference>
<dbReference type="Gene3D" id="3.40.190.10">
    <property type="entry name" value="Periplasmic binding protein-like II"/>
    <property type="match status" value="1"/>
</dbReference>
<feature type="chain" id="PRO_5032327930" evidence="2">
    <location>
        <begin position="25"/>
        <end position="318"/>
    </location>
</feature>
<organism evidence="3 4">
    <name type="scientific">Afipia massiliensis</name>
    <dbReference type="NCBI Taxonomy" id="211460"/>
    <lineage>
        <taxon>Bacteria</taxon>
        <taxon>Pseudomonadati</taxon>
        <taxon>Pseudomonadota</taxon>
        <taxon>Alphaproteobacteria</taxon>
        <taxon>Hyphomicrobiales</taxon>
        <taxon>Nitrobacteraceae</taxon>
        <taxon>Afipia</taxon>
    </lineage>
</organism>
<dbReference type="InterPro" id="IPR042100">
    <property type="entry name" value="Bug_dom1"/>
</dbReference>
<reference evidence="3 4" key="1">
    <citation type="submission" date="2020-08" db="EMBL/GenBank/DDBJ databases">
        <title>Genomic Encyclopedia of Type Strains, Phase IV (KMG-IV): sequencing the most valuable type-strain genomes for metagenomic binning, comparative biology and taxonomic classification.</title>
        <authorList>
            <person name="Goeker M."/>
        </authorList>
    </citation>
    <scope>NUCLEOTIDE SEQUENCE [LARGE SCALE GENOMIC DNA]</scope>
    <source>
        <strain evidence="3 4">DSM 17498</strain>
    </source>
</reference>
<dbReference type="PANTHER" id="PTHR42928">
    <property type="entry name" value="TRICARBOXYLATE-BINDING PROTEIN"/>
    <property type="match status" value="1"/>
</dbReference>
<dbReference type="CDD" id="cd07012">
    <property type="entry name" value="PBP2_Bug_TTT"/>
    <property type="match status" value="1"/>
</dbReference>
<dbReference type="Gene3D" id="3.40.190.150">
    <property type="entry name" value="Bordetella uptake gene, domain 1"/>
    <property type="match status" value="1"/>
</dbReference>
<dbReference type="SUPFAM" id="SSF53850">
    <property type="entry name" value="Periplasmic binding protein-like II"/>
    <property type="match status" value="1"/>
</dbReference>
<evidence type="ECO:0000313" key="3">
    <source>
        <dbReference type="EMBL" id="MBB5055190.1"/>
    </source>
</evidence>
<dbReference type="EMBL" id="JACHIJ010000012">
    <property type="protein sequence ID" value="MBB5055190.1"/>
    <property type="molecule type" value="Genomic_DNA"/>
</dbReference>
<dbReference type="PIRSF" id="PIRSF017082">
    <property type="entry name" value="YflP"/>
    <property type="match status" value="1"/>
</dbReference>
<dbReference type="Pfam" id="PF03401">
    <property type="entry name" value="TctC"/>
    <property type="match status" value="1"/>
</dbReference>
<comment type="caution">
    <text evidence="3">The sequence shown here is derived from an EMBL/GenBank/DDBJ whole genome shotgun (WGS) entry which is preliminary data.</text>
</comment>
<keyword evidence="2" id="KW-0732">Signal</keyword>
<evidence type="ECO:0000256" key="1">
    <source>
        <dbReference type="ARBA" id="ARBA00006987"/>
    </source>
</evidence>
<accession>A0A840N7M1</accession>
<dbReference type="AlphaFoldDB" id="A0A840N7M1"/>
<proteinExistence type="inferred from homology"/>
<sequence length="318" mass="33666">MASKLVSAALAIFGSIACLVPARAEYPEKPITMIVPWAAGGSTDQTARVLAKAAEASLGQPIVIINQPGASTTIGMAALASAKPDGYTIGTLSSTGYLVALQGRQLPFDPINAFSYISYYGDNVIGIAVRSDSKWKSLQDLVDDGKTRPGAIKYGTAGVGTTQHLTTEALQFGTKAKFIHVPQQGSAASMPALLGGHVDFITETSVWAPFVEDKQVRLLAVTTPKRSKLYPDVPALSESGYKSLRSVQAIIAPAGVPEPIRATLETAFRKALSDKAFQETMDRLAMETIDIPGAEVKKLVQGEYDLAGQLLKEIGKSK</sequence>
<evidence type="ECO:0000313" key="4">
    <source>
        <dbReference type="Proteomes" id="UP000521227"/>
    </source>
</evidence>
<dbReference type="RefSeq" id="WP_184090584.1">
    <property type="nucleotide sequence ID" value="NZ_JACHIJ010000012.1"/>
</dbReference>
<dbReference type="PROSITE" id="PS51257">
    <property type="entry name" value="PROKAR_LIPOPROTEIN"/>
    <property type="match status" value="1"/>
</dbReference>
<dbReference type="PANTHER" id="PTHR42928:SF5">
    <property type="entry name" value="BLR1237 PROTEIN"/>
    <property type="match status" value="1"/>
</dbReference>
<evidence type="ECO:0000256" key="2">
    <source>
        <dbReference type="SAM" id="SignalP"/>
    </source>
</evidence>
<dbReference type="Proteomes" id="UP000521227">
    <property type="component" value="Unassembled WGS sequence"/>
</dbReference>
<comment type="similarity">
    <text evidence="1">Belongs to the UPF0065 (bug) family.</text>
</comment>
<gene>
    <name evidence="3" type="ORF">HNQ36_005201</name>
</gene>
<feature type="signal peptide" evidence="2">
    <location>
        <begin position="1"/>
        <end position="24"/>
    </location>
</feature>